<dbReference type="AlphaFoldDB" id="A0A6J4RQ58"/>
<feature type="region of interest" description="Disordered" evidence="1">
    <location>
        <begin position="1"/>
        <end position="30"/>
    </location>
</feature>
<reference evidence="2" key="1">
    <citation type="submission" date="2020-02" db="EMBL/GenBank/DDBJ databases">
        <authorList>
            <person name="Meier V. D."/>
        </authorList>
    </citation>
    <scope>NUCLEOTIDE SEQUENCE</scope>
    <source>
        <strain evidence="2">AVDCRST_MAG02</strain>
    </source>
</reference>
<accession>A0A6J4RQ58</accession>
<sequence>ERKQLHSRGRYDPDPAVHNRFRRAPDLGVL</sequence>
<gene>
    <name evidence="2" type="ORF">AVDCRST_MAG02-4700</name>
</gene>
<protein>
    <submittedName>
        <fullName evidence="2">Uncharacterized protein</fullName>
    </submittedName>
</protein>
<dbReference type="EMBL" id="CADCVH010000118">
    <property type="protein sequence ID" value="CAA9478862.1"/>
    <property type="molecule type" value="Genomic_DNA"/>
</dbReference>
<name>A0A6J4RQ58_9ACTN</name>
<feature type="non-terminal residue" evidence="2">
    <location>
        <position position="30"/>
    </location>
</feature>
<evidence type="ECO:0000313" key="2">
    <source>
        <dbReference type="EMBL" id="CAA9478862.1"/>
    </source>
</evidence>
<proteinExistence type="predicted"/>
<organism evidence="2">
    <name type="scientific">uncultured Rubrobacteraceae bacterium</name>
    <dbReference type="NCBI Taxonomy" id="349277"/>
    <lineage>
        <taxon>Bacteria</taxon>
        <taxon>Bacillati</taxon>
        <taxon>Actinomycetota</taxon>
        <taxon>Rubrobacteria</taxon>
        <taxon>Rubrobacterales</taxon>
        <taxon>Rubrobacteraceae</taxon>
        <taxon>environmental samples</taxon>
    </lineage>
</organism>
<evidence type="ECO:0000256" key="1">
    <source>
        <dbReference type="SAM" id="MobiDB-lite"/>
    </source>
</evidence>
<feature type="non-terminal residue" evidence="2">
    <location>
        <position position="1"/>
    </location>
</feature>